<organism evidence="1 2">
    <name type="scientific">Candidatus Staskawiczbacteria bacterium RIFCSPHIGHO2_01_FULL_34_27</name>
    <dbReference type="NCBI Taxonomy" id="1802199"/>
    <lineage>
        <taxon>Bacteria</taxon>
        <taxon>Candidatus Staskawicziibacteriota</taxon>
    </lineage>
</organism>
<dbReference type="AlphaFoldDB" id="A0A1G2HLB9"/>
<protein>
    <submittedName>
        <fullName evidence="1">Uncharacterized protein</fullName>
    </submittedName>
</protein>
<gene>
    <name evidence="1" type="ORF">A2639_02305</name>
</gene>
<dbReference type="Proteomes" id="UP000178991">
    <property type="component" value="Unassembled WGS sequence"/>
</dbReference>
<reference evidence="1 2" key="1">
    <citation type="journal article" date="2016" name="Nat. Commun.">
        <title>Thousands of microbial genomes shed light on interconnected biogeochemical processes in an aquifer system.</title>
        <authorList>
            <person name="Anantharaman K."/>
            <person name="Brown C.T."/>
            <person name="Hug L.A."/>
            <person name="Sharon I."/>
            <person name="Castelle C.J."/>
            <person name="Probst A.J."/>
            <person name="Thomas B.C."/>
            <person name="Singh A."/>
            <person name="Wilkins M.J."/>
            <person name="Karaoz U."/>
            <person name="Brodie E.L."/>
            <person name="Williams K.H."/>
            <person name="Hubbard S.S."/>
            <person name="Banfield J.F."/>
        </authorList>
    </citation>
    <scope>NUCLEOTIDE SEQUENCE [LARGE SCALE GENOMIC DNA]</scope>
</reference>
<accession>A0A1G2HLB9</accession>
<sequence>MQPLSELLFTSRYIKDDESFDKFVGILRIEYLKRKQERRPPLFCQILAEAQEAKPSRIKVKNRKNRNATLAVSYKYPD</sequence>
<evidence type="ECO:0000313" key="2">
    <source>
        <dbReference type="Proteomes" id="UP000178991"/>
    </source>
</evidence>
<evidence type="ECO:0000313" key="1">
    <source>
        <dbReference type="EMBL" id="OGZ63253.1"/>
    </source>
</evidence>
<dbReference type="EMBL" id="MHOL01000004">
    <property type="protein sequence ID" value="OGZ63253.1"/>
    <property type="molecule type" value="Genomic_DNA"/>
</dbReference>
<name>A0A1G2HLB9_9BACT</name>
<proteinExistence type="predicted"/>
<comment type="caution">
    <text evidence="1">The sequence shown here is derived from an EMBL/GenBank/DDBJ whole genome shotgun (WGS) entry which is preliminary data.</text>
</comment>